<protein>
    <submittedName>
        <fullName evidence="5">MarR family winged helix-turn-helix transcriptional regulator</fullName>
    </submittedName>
</protein>
<sequence length="148" mass="16636">MTLISPPDCLYYLISRSTLVATSILKQELATAGVGHVKPAYLGVLLTLWRENGLQVSVLGRRAGLEPSTMTSLIDRMERDGIIVRRADPHDRRAQRIFLTAEGQKIQNCVLEVVDRMLSRVTKGITESEISQVKDILRRFIANIHPEK</sequence>
<organism evidence="5 6">
    <name type="scientific">candidate division CSSED10-310 bacterium</name>
    <dbReference type="NCBI Taxonomy" id="2855610"/>
    <lineage>
        <taxon>Bacteria</taxon>
        <taxon>Bacteria division CSSED10-310</taxon>
    </lineage>
</organism>
<evidence type="ECO:0000313" key="5">
    <source>
        <dbReference type="EMBL" id="MFC1850972.1"/>
    </source>
</evidence>
<proteinExistence type="predicted"/>
<dbReference type="PANTHER" id="PTHR42756:SF1">
    <property type="entry name" value="TRANSCRIPTIONAL REPRESSOR OF EMRAB OPERON"/>
    <property type="match status" value="1"/>
</dbReference>
<dbReference type="PROSITE" id="PS50995">
    <property type="entry name" value="HTH_MARR_2"/>
    <property type="match status" value="1"/>
</dbReference>
<evidence type="ECO:0000256" key="1">
    <source>
        <dbReference type="ARBA" id="ARBA00023015"/>
    </source>
</evidence>
<dbReference type="InterPro" id="IPR036390">
    <property type="entry name" value="WH_DNA-bd_sf"/>
</dbReference>
<dbReference type="InterPro" id="IPR036388">
    <property type="entry name" value="WH-like_DNA-bd_sf"/>
</dbReference>
<keyword evidence="1" id="KW-0805">Transcription regulation</keyword>
<dbReference type="Pfam" id="PF01047">
    <property type="entry name" value="MarR"/>
    <property type="match status" value="1"/>
</dbReference>
<evidence type="ECO:0000259" key="4">
    <source>
        <dbReference type="PROSITE" id="PS50995"/>
    </source>
</evidence>
<dbReference type="Gene3D" id="1.10.10.10">
    <property type="entry name" value="Winged helix-like DNA-binding domain superfamily/Winged helix DNA-binding domain"/>
    <property type="match status" value="1"/>
</dbReference>
<dbReference type="PANTHER" id="PTHR42756">
    <property type="entry name" value="TRANSCRIPTIONAL REGULATOR, MARR"/>
    <property type="match status" value="1"/>
</dbReference>
<gene>
    <name evidence="5" type="ORF">ACFL27_12330</name>
</gene>
<accession>A0ABV6YXP4</accession>
<feature type="domain" description="HTH marR-type" evidence="4">
    <location>
        <begin position="7"/>
        <end position="142"/>
    </location>
</feature>
<dbReference type="InterPro" id="IPR000835">
    <property type="entry name" value="HTH_MarR-typ"/>
</dbReference>
<reference evidence="5 6" key="1">
    <citation type="submission" date="2024-09" db="EMBL/GenBank/DDBJ databases">
        <title>Laminarin stimulates single cell rates of sulfate reduction while oxygen inhibits transcriptomic activity in coastal marine sediment.</title>
        <authorList>
            <person name="Lindsay M."/>
            <person name="Orcutt B."/>
            <person name="Emerson D."/>
            <person name="Stepanauskas R."/>
            <person name="D'Angelo T."/>
        </authorList>
    </citation>
    <scope>NUCLEOTIDE SEQUENCE [LARGE SCALE GENOMIC DNA]</scope>
    <source>
        <strain evidence="5">SAG AM-311-K15</strain>
    </source>
</reference>
<dbReference type="Proteomes" id="UP001594351">
    <property type="component" value="Unassembled WGS sequence"/>
</dbReference>
<dbReference type="SUPFAM" id="SSF46785">
    <property type="entry name" value="Winged helix' DNA-binding domain"/>
    <property type="match status" value="1"/>
</dbReference>
<comment type="caution">
    <text evidence="5">The sequence shown here is derived from an EMBL/GenBank/DDBJ whole genome shotgun (WGS) entry which is preliminary data.</text>
</comment>
<dbReference type="PRINTS" id="PR00598">
    <property type="entry name" value="HTHMARR"/>
</dbReference>
<keyword evidence="3" id="KW-0804">Transcription</keyword>
<evidence type="ECO:0000313" key="6">
    <source>
        <dbReference type="Proteomes" id="UP001594351"/>
    </source>
</evidence>
<keyword evidence="2" id="KW-0238">DNA-binding</keyword>
<evidence type="ECO:0000256" key="3">
    <source>
        <dbReference type="ARBA" id="ARBA00023163"/>
    </source>
</evidence>
<keyword evidence="6" id="KW-1185">Reference proteome</keyword>
<evidence type="ECO:0000256" key="2">
    <source>
        <dbReference type="ARBA" id="ARBA00023125"/>
    </source>
</evidence>
<dbReference type="SMART" id="SM00347">
    <property type="entry name" value="HTH_MARR"/>
    <property type="match status" value="1"/>
</dbReference>
<dbReference type="EMBL" id="JBHPBY010000139">
    <property type="protein sequence ID" value="MFC1850972.1"/>
    <property type="molecule type" value="Genomic_DNA"/>
</dbReference>
<name>A0ABV6YXP4_UNCC1</name>